<dbReference type="EMBL" id="CABFWN010000003">
    <property type="protein sequence ID" value="VUG18638.1"/>
    <property type="molecule type" value="Genomic_DNA"/>
</dbReference>
<name>A0A3F2XX88_DEKBR</name>
<gene>
    <name evidence="1" type="primary">MIC19</name>
    <name evidence="1" type="ORF">DEBR0S3_16358G</name>
</gene>
<keyword evidence="2" id="KW-1185">Reference proteome</keyword>
<evidence type="ECO:0000313" key="2">
    <source>
        <dbReference type="Proteomes" id="UP000478008"/>
    </source>
</evidence>
<dbReference type="InterPro" id="IPR012471">
    <property type="entry name" value="DUF1690"/>
</dbReference>
<sequence>MSQEQKVKTFYPKTPVEFSATLLSELDNSNESNYTRQQYAKQYIEKEVHKRLAELEKDERAQLGDALEKSLFTGGDDKTASTASVNKKLKAVSAKLHALNNFEKAKSDELKQAENEVVKCFNGNRSKPLSCWNEVQKFKQAASSL</sequence>
<dbReference type="Proteomes" id="UP000478008">
    <property type="component" value="Unassembled WGS sequence"/>
</dbReference>
<dbReference type="Pfam" id="PF07956">
    <property type="entry name" value="DUF1690"/>
    <property type="match status" value="1"/>
</dbReference>
<accession>A0A3F2XX88</accession>
<evidence type="ECO:0000313" key="1">
    <source>
        <dbReference type="EMBL" id="VUG18638.1"/>
    </source>
</evidence>
<organism evidence="1 2">
    <name type="scientific">Dekkera bruxellensis</name>
    <name type="common">Brettanomyces custersii</name>
    <dbReference type="NCBI Taxonomy" id="5007"/>
    <lineage>
        <taxon>Eukaryota</taxon>
        <taxon>Fungi</taxon>
        <taxon>Dikarya</taxon>
        <taxon>Ascomycota</taxon>
        <taxon>Saccharomycotina</taxon>
        <taxon>Pichiomycetes</taxon>
        <taxon>Pichiales</taxon>
        <taxon>Pichiaceae</taxon>
        <taxon>Brettanomyces</taxon>
    </lineage>
</organism>
<dbReference type="AlphaFoldDB" id="A0A3F2XX88"/>
<dbReference type="STRING" id="5007.A0A3F2XX88"/>
<reference evidence="1 2" key="1">
    <citation type="submission" date="2019-07" db="EMBL/GenBank/DDBJ databases">
        <authorList>
            <person name="Friedrich A."/>
            <person name="Schacherer J."/>
        </authorList>
    </citation>
    <scope>NUCLEOTIDE SEQUENCE [LARGE SCALE GENOMIC DNA]</scope>
</reference>
<protein>
    <submittedName>
        <fullName evidence="1">DEBR0S3_16358g1_1</fullName>
    </submittedName>
</protein>
<proteinExistence type="predicted"/>